<keyword evidence="1" id="KW-0472">Membrane</keyword>
<keyword evidence="1" id="KW-1133">Transmembrane helix</keyword>
<dbReference type="GO" id="GO:0003824">
    <property type="term" value="F:catalytic activity"/>
    <property type="evidence" value="ECO:0007669"/>
    <property type="project" value="InterPro"/>
</dbReference>
<organism evidence="3 4">
    <name type="scientific">Rhizocola hellebori</name>
    <dbReference type="NCBI Taxonomy" id="1392758"/>
    <lineage>
        <taxon>Bacteria</taxon>
        <taxon>Bacillati</taxon>
        <taxon>Actinomycetota</taxon>
        <taxon>Actinomycetes</taxon>
        <taxon>Micromonosporales</taxon>
        <taxon>Micromonosporaceae</taxon>
        <taxon>Rhizocola</taxon>
    </lineage>
</organism>
<feature type="transmembrane region" description="Helical" evidence="1">
    <location>
        <begin position="193"/>
        <end position="212"/>
    </location>
</feature>
<feature type="transmembrane region" description="Helical" evidence="1">
    <location>
        <begin position="269"/>
        <end position="287"/>
    </location>
</feature>
<evidence type="ECO:0000313" key="3">
    <source>
        <dbReference type="EMBL" id="GIH11429.1"/>
    </source>
</evidence>
<dbReference type="Gene3D" id="3.60.10.10">
    <property type="entry name" value="Endonuclease/exonuclease/phosphatase"/>
    <property type="match status" value="1"/>
</dbReference>
<feature type="transmembrane region" description="Helical" evidence="1">
    <location>
        <begin position="167"/>
        <end position="187"/>
    </location>
</feature>
<dbReference type="Proteomes" id="UP000612899">
    <property type="component" value="Unassembled WGS sequence"/>
</dbReference>
<sequence>MTRAKPLALVALLFVTVAELLRAVGPLLDSVAGDFGIEIAAVIAIGLFFLPGILLVVLRRASLPALVLLLLLVRVTAQFAPSLPIAGAGAVLAVAAVGLAVQRAGDPVTAVCGLLAGGAIDLAIRSATLTWDPIWVGIWGLPMAALVVVALWFSLDVEVPDKVNGRVWSVGAYLALWTTTLGNAGFLASQTGLALQVCLLVMLAAIVVSMVIVRRAVPWAVASLTVLIGVTLAWMWTGPVATAGLVVGQIGAALALACAISAPPTNRGTWAYGLVWVTPVLLFQMHYDMPLPFDNRYLLIGVALLLALAAVGHQTVASTAARPTTGRRLLQLVRPRTELSKPVRVSSAGGNPVQPARYRTDSTTTALTTASGALMLVRRRPEAGSLASRLILLTLLVPVVMLVIPASTVPAEPSRFSMRLMTWNVKYGRDDARGIANPRQIAAAIAAEKPDVVVLQEVSRGWAIGGGVDVAEYLSHELGMSYRWAPAADNQFGNLLLSNRELMNVEVGHLPFGQGPMERSYLKATVRINAASKIDLITTHLTHRKQNTPTRLAQIDTILNAKPMVLAGDLNFWPTWDEPRAFTRAGYLSAQDITGHSAEWTSPTNNPTNRVDWIYGNARVAFTDFAILSKVTVSDHFPLIVTVTST</sequence>
<comment type="caution">
    <text evidence="3">The sequence shown here is derived from an EMBL/GenBank/DDBJ whole genome shotgun (WGS) entry which is preliminary data.</text>
</comment>
<feature type="transmembrane region" description="Helical" evidence="1">
    <location>
        <begin position="219"/>
        <end position="237"/>
    </location>
</feature>
<evidence type="ECO:0000313" key="4">
    <source>
        <dbReference type="Proteomes" id="UP000612899"/>
    </source>
</evidence>
<dbReference type="InterPro" id="IPR036691">
    <property type="entry name" value="Endo/exonu/phosph_ase_sf"/>
</dbReference>
<dbReference type="InterPro" id="IPR005135">
    <property type="entry name" value="Endo/exonuclease/phosphatase"/>
</dbReference>
<gene>
    <name evidence="3" type="ORF">Rhe02_94960</name>
</gene>
<feature type="transmembrane region" description="Helical" evidence="1">
    <location>
        <begin position="386"/>
        <end position="406"/>
    </location>
</feature>
<feature type="transmembrane region" description="Helical" evidence="1">
    <location>
        <begin position="243"/>
        <end position="262"/>
    </location>
</feature>
<accession>A0A8J3QHW6</accession>
<keyword evidence="1" id="KW-0812">Transmembrane</keyword>
<evidence type="ECO:0000259" key="2">
    <source>
        <dbReference type="Pfam" id="PF03372"/>
    </source>
</evidence>
<dbReference type="RefSeq" id="WP_203915148.1">
    <property type="nucleotide sequence ID" value="NZ_BONY01000133.1"/>
</dbReference>
<reference evidence="3" key="1">
    <citation type="submission" date="2021-01" db="EMBL/GenBank/DDBJ databases">
        <title>Whole genome shotgun sequence of Rhizocola hellebori NBRC 109834.</title>
        <authorList>
            <person name="Komaki H."/>
            <person name="Tamura T."/>
        </authorList>
    </citation>
    <scope>NUCLEOTIDE SEQUENCE</scope>
    <source>
        <strain evidence="3">NBRC 109834</strain>
    </source>
</reference>
<dbReference type="EMBL" id="BONY01000133">
    <property type="protein sequence ID" value="GIH11429.1"/>
    <property type="molecule type" value="Genomic_DNA"/>
</dbReference>
<dbReference type="GO" id="GO:0006506">
    <property type="term" value="P:GPI anchor biosynthetic process"/>
    <property type="evidence" value="ECO:0007669"/>
    <property type="project" value="TreeGrafter"/>
</dbReference>
<dbReference type="InterPro" id="IPR051916">
    <property type="entry name" value="GPI-anchor_lipid_remodeler"/>
</dbReference>
<feature type="domain" description="Endonuclease/exonuclease/phosphatase" evidence="2">
    <location>
        <begin position="421"/>
        <end position="636"/>
    </location>
</feature>
<dbReference type="AlphaFoldDB" id="A0A8J3QHW6"/>
<dbReference type="PANTHER" id="PTHR14859:SF1">
    <property type="entry name" value="PGAP2-INTERACTING PROTEIN"/>
    <property type="match status" value="1"/>
</dbReference>
<feature type="transmembrane region" description="Helical" evidence="1">
    <location>
        <begin position="134"/>
        <end position="155"/>
    </location>
</feature>
<feature type="transmembrane region" description="Helical" evidence="1">
    <location>
        <begin position="39"/>
        <end position="58"/>
    </location>
</feature>
<proteinExistence type="predicted"/>
<feature type="transmembrane region" description="Helical" evidence="1">
    <location>
        <begin position="299"/>
        <end position="321"/>
    </location>
</feature>
<keyword evidence="4" id="KW-1185">Reference proteome</keyword>
<feature type="transmembrane region" description="Helical" evidence="1">
    <location>
        <begin position="85"/>
        <end position="101"/>
    </location>
</feature>
<dbReference type="GO" id="GO:0016020">
    <property type="term" value="C:membrane"/>
    <property type="evidence" value="ECO:0007669"/>
    <property type="project" value="GOC"/>
</dbReference>
<dbReference type="SUPFAM" id="SSF56219">
    <property type="entry name" value="DNase I-like"/>
    <property type="match status" value="1"/>
</dbReference>
<name>A0A8J3QHW6_9ACTN</name>
<dbReference type="Pfam" id="PF03372">
    <property type="entry name" value="Exo_endo_phos"/>
    <property type="match status" value="1"/>
</dbReference>
<evidence type="ECO:0000256" key="1">
    <source>
        <dbReference type="SAM" id="Phobius"/>
    </source>
</evidence>
<dbReference type="PANTHER" id="PTHR14859">
    <property type="entry name" value="CALCOFLUOR WHITE HYPERSENSITIVE PROTEIN PRECURSOR"/>
    <property type="match status" value="1"/>
</dbReference>
<protein>
    <recommendedName>
        <fullName evidence="2">Endonuclease/exonuclease/phosphatase domain-containing protein</fullName>
    </recommendedName>
</protein>